<proteinExistence type="predicted"/>
<reference evidence="2 3" key="1">
    <citation type="submission" date="2019-08" db="EMBL/GenBank/DDBJ databases">
        <title>Whole genome of Aphis craccivora.</title>
        <authorList>
            <person name="Voronova N.V."/>
            <person name="Shulinski R.S."/>
            <person name="Bandarenka Y.V."/>
            <person name="Zhorov D.G."/>
            <person name="Warner D."/>
        </authorList>
    </citation>
    <scope>NUCLEOTIDE SEQUENCE [LARGE SCALE GENOMIC DNA]</scope>
    <source>
        <strain evidence="2">180601</strain>
        <tissue evidence="2">Whole Body</tissue>
    </source>
</reference>
<sequence>MNCKKSRKNNINFGREVSKSLVSKTFVQKRRQKSSGSPSPLLVKRTSVSPSVRKDQSAHQPDRTTRRRCAHCSTKEMEVRTD</sequence>
<dbReference type="AlphaFoldDB" id="A0A6G0WKK3"/>
<dbReference type="EMBL" id="VUJU01008640">
    <property type="protein sequence ID" value="KAF0727777.1"/>
    <property type="molecule type" value="Genomic_DNA"/>
</dbReference>
<evidence type="ECO:0000313" key="3">
    <source>
        <dbReference type="Proteomes" id="UP000478052"/>
    </source>
</evidence>
<dbReference type="OrthoDB" id="118105at2759"/>
<protein>
    <submittedName>
        <fullName evidence="2">PiggyBac transposable element-derived protein 4-like</fullName>
    </submittedName>
</protein>
<feature type="compositionally biased region" description="Basic and acidic residues" evidence="1">
    <location>
        <begin position="52"/>
        <end position="64"/>
    </location>
</feature>
<name>A0A6G0WKK3_APHCR</name>
<evidence type="ECO:0000313" key="2">
    <source>
        <dbReference type="EMBL" id="KAF0727777.1"/>
    </source>
</evidence>
<dbReference type="Proteomes" id="UP000478052">
    <property type="component" value="Unassembled WGS sequence"/>
</dbReference>
<feature type="compositionally biased region" description="Basic and acidic residues" evidence="1">
    <location>
        <begin position="73"/>
        <end position="82"/>
    </location>
</feature>
<accession>A0A6G0WKK3</accession>
<organism evidence="2 3">
    <name type="scientific">Aphis craccivora</name>
    <name type="common">Cowpea aphid</name>
    <dbReference type="NCBI Taxonomy" id="307492"/>
    <lineage>
        <taxon>Eukaryota</taxon>
        <taxon>Metazoa</taxon>
        <taxon>Ecdysozoa</taxon>
        <taxon>Arthropoda</taxon>
        <taxon>Hexapoda</taxon>
        <taxon>Insecta</taxon>
        <taxon>Pterygota</taxon>
        <taxon>Neoptera</taxon>
        <taxon>Paraneoptera</taxon>
        <taxon>Hemiptera</taxon>
        <taxon>Sternorrhyncha</taxon>
        <taxon>Aphidomorpha</taxon>
        <taxon>Aphidoidea</taxon>
        <taxon>Aphididae</taxon>
        <taxon>Aphidini</taxon>
        <taxon>Aphis</taxon>
        <taxon>Aphis</taxon>
    </lineage>
</organism>
<feature type="region of interest" description="Disordered" evidence="1">
    <location>
        <begin position="24"/>
        <end position="82"/>
    </location>
</feature>
<gene>
    <name evidence="2" type="ORF">FWK35_00036374</name>
</gene>
<comment type="caution">
    <text evidence="2">The sequence shown here is derived from an EMBL/GenBank/DDBJ whole genome shotgun (WGS) entry which is preliminary data.</text>
</comment>
<keyword evidence="3" id="KW-1185">Reference proteome</keyword>
<evidence type="ECO:0000256" key="1">
    <source>
        <dbReference type="SAM" id="MobiDB-lite"/>
    </source>
</evidence>